<dbReference type="PANTHER" id="PTHR30105:SF2">
    <property type="entry name" value="DIVERGENT POLYSACCHARIDE DEACETYLASE SUPERFAMILY"/>
    <property type="match status" value="1"/>
</dbReference>
<organism evidence="1 2">
    <name type="scientific">Desulfotalea psychrophila</name>
    <dbReference type="NCBI Taxonomy" id="84980"/>
    <lineage>
        <taxon>Bacteria</taxon>
        <taxon>Pseudomonadati</taxon>
        <taxon>Thermodesulfobacteriota</taxon>
        <taxon>Desulfobulbia</taxon>
        <taxon>Desulfobulbales</taxon>
        <taxon>Desulfocapsaceae</taxon>
        <taxon>Desulfotalea</taxon>
    </lineage>
</organism>
<sequence>MIRKNNKKKVVVARRKKKNKKSSPIAVKIFSFLILVGLLLFSMGAAGYVIFFRTAIAHGTPVEKHLPDIAFEEPYTSVPELPPDIEPVFDSSLPLVAIIIDDMGYHKEIGNQLLALPMNVTFSFLAAAPHTTELEEKAFQAGRAILLHLPMEPKSKEWDPGPYALLLGQSKEEQKRLFYQNIRAVPHAVGVNNHMGSLYTEDRAAMDDLMELVREQGLFFVDSFTTAKSQGLAAATAAGVPTARRHIFLDNVHSQDKICEQLQKLVKSAEKNGWAIGIGHPNEATLAALTNCRGKSLKRVRLVSVQELLVKLIKQR</sequence>
<dbReference type="PANTHER" id="PTHR30105">
    <property type="entry name" value="UNCHARACTERIZED YIBQ-RELATED"/>
    <property type="match status" value="1"/>
</dbReference>
<gene>
    <name evidence="1" type="ORF">JYU06_05455</name>
</gene>
<dbReference type="SUPFAM" id="SSF88713">
    <property type="entry name" value="Glycoside hydrolase/deacetylase"/>
    <property type="match status" value="1"/>
</dbReference>
<name>A0ABS3AVW4_9BACT</name>
<reference evidence="1 2" key="1">
    <citation type="submission" date="2021-02" db="EMBL/GenBank/DDBJ databases">
        <title>Activity-based single-cell genomes from oceanic crustal fluid captures similar information to metagenomic and metatranscriptomic surveys with orders of magnitude less sampling.</title>
        <authorList>
            <person name="D'Angelo T.S."/>
            <person name="Orcutt B.N."/>
        </authorList>
    </citation>
    <scope>NUCLEOTIDE SEQUENCE [LARGE SCALE GENOMIC DNA]</scope>
    <source>
        <strain evidence="1">AH-315-G02</strain>
    </source>
</reference>
<accession>A0ABS3AVW4</accession>
<keyword evidence="2" id="KW-1185">Reference proteome</keyword>
<protein>
    <submittedName>
        <fullName evidence="1">Divergent polysaccharide deacetylase family protein</fullName>
    </submittedName>
</protein>
<dbReference type="Gene3D" id="3.20.20.370">
    <property type="entry name" value="Glycoside hydrolase/deacetylase"/>
    <property type="match status" value="1"/>
</dbReference>
<dbReference type="Pfam" id="PF04748">
    <property type="entry name" value="Polysacc_deac_2"/>
    <property type="match status" value="1"/>
</dbReference>
<dbReference type="InterPro" id="IPR006837">
    <property type="entry name" value="Divergent_DAC"/>
</dbReference>
<evidence type="ECO:0000313" key="2">
    <source>
        <dbReference type="Proteomes" id="UP000717534"/>
    </source>
</evidence>
<evidence type="ECO:0000313" key="1">
    <source>
        <dbReference type="EMBL" id="MBN4068948.1"/>
    </source>
</evidence>
<comment type="caution">
    <text evidence="1">The sequence shown here is derived from an EMBL/GenBank/DDBJ whole genome shotgun (WGS) entry which is preliminary data.</text>
</comment>
<dbReference type="InterPro" id="IPR011330">
    <property type="entry name" value="Glyco_hydro/deAcase_b/a-brl"/>
</dbReference>
<dbReference type="EMBL" id="JAFITO010000089">
    <property type="protein sequence ID" value="MBN4068948.1"/>
    <property type="molecule type" value="Genomic_DNA"/>
</dbReference>
<dbReference type="Proteomes" id="UP000717534">
    <property type="component" value="Unassembled WGS sequence"/>
</dbReference>
<dbReference type="CDD" id="cd10936">
    <property type="entry name" value="CE4_DAC2"/>
    <property type="match status" value="1"/>
</dbReference>
<proteinExistence type="predicted"/>